<dbReference type="EMBL" id="FUYP01000007">
    <property type="protein sequence ID" value="SKB51121.1"/>
    <property type="molecule type" value="Genomic_DNA"/>
</dbReference>
<proteinExistence type="predicted"/>
<evidence type="ECO:0008006" key="3">
    <source>
        <dbReference type="Google" id="ProtNLM"/>
    </source>
</evidence>
<dbReference type="OrthoDB" id="5523615at2"/>
<gene>
    <name evidence="1" type="ORF">SAMN06295937_1007167</name>
</gene>
<dbReference type="InterPro" id="IPR011990">
    <property type="entry name" value="TPR-like_helical_dom_sf"/>
</dbReference>
<protein>
    <recommendedName>
        <fullName evidence="3">DUF1570 domain-containing protein</fullName>
    </recommendedName>
</protein>
<accession>A0A1T5BVF3</accession>
<name>A0A1T5BVF3_9SPHN</name>
<dbReference type="SUPFAM" id="SSF48452">
    <property type="entry name" value="TPR-like"/>
    <property type="match status" value="1"/>
</dbReference>
<keyword evidence="2" id="KW-1185">Reference proteome</keyword>
<sequence>MKGEGTLKTLGFWAALAIALLLGTAPARAEWVEARTHHFVLVTDSDKAAARAFAARLEQFDAALRQLYGIADIPDLHSRPVTIYALAPEQFFKVCRCPGVLGYYSRPLTGPRIIAISDPKADRKLKLGDLHSQALMLHEYSHHFMLTNFPGAYPYWYVEGFAEFNANVDFQEDGSIVLGYPANYRGSALLGGSSLPLRRLIAPEQFGYGENVNLNYGRAWLPTHYLMLRPQRAGQLDRYLAGIRAGQSSFTAAKEAFGDFAALDDELDAYMKGDLAPPLRIPAAAAAAEVRIRSLSAGEADLLELWLTMKDGIAKGYRKGFSLKAERGAGKHPDDAAAQVMAAEVSFMAERFAEAEAMADRALELEPKSDRAMLLKGRLAVQKALGAAPGDLAGWSAGREWFVRANRANPQSVEAFYRYFGSYAWAGAKAPGGAIQGLMRASVLAPESEQVAVSLALQKLREGEGRAARSLLIPLASAPHRPRDDNVAQKIIDQIDAGETKEAAAALLLLEAKVRGPY</sequence>
<dbReference type="AlphaFoldDB" id="A0A1T5BVF3"/>
<dbReference type="Proteomes" id="UP000190044">
    <property type="component" value="Unassembled WGS sequence"/>
</dbReference>
<evidence type="ECO:0000313" key="2">
    <source>
        <dbReference type="Proteomes" id="UP000190044"/>
    </source>
</evidence>
<dbReference type="Gene3D" id="1.25.40.10">
    <property type="entry name" value="Tetratricopeptide repeat domain"/>
    <property type="match status" value="1"/>
</dbReference>
<evidence type="ECO:0000313" key="1">
    <source>
        <dbReference type="EMBL" id="SKB51121.1"/>
    </source>
</evidence>
<organism evidence="1 2">
    <name type="scientific">Sphingopyxis flava</name>
    <dbReference type="NCBI Taxonomy" id="1507287"/>
    <lineage>
        <taxon>Bacteria</taxon>
        <taxon>Pseudomonadati</taxon>
        <taxon>Pseudomonadota</taxon>
        <taxon>Alphaproteobacteria</taxon>
        <taxon>Sphingomonadales</taxon>
        <taxon>Sphingomonadaceae</taxon>
        <taxon>Sphingopyxis</taxon>
    </lineage>
</organism>
<reference evidence="2" key="1">
    <citation type="submission" date="2017-02" db="EMBL/GenBank/DDBJ databases">
        <authorList>
            <person name="Varghese N."/>
            <person name="Submissions S."/>
        </authorList>
    </citation>
    <scope>NUCLEOTIDE SEQUENCE [LARGE SCALE GENOMIC DNA]</scope>
    <source>
        <strain evidence="2">R11H</strain>
    </source>
</reference>